<dbReference type="InterPro" id="IPR010998">
    <property type="entry name" value="Integrase_recombinase_N"/>
</dbReference>
<keyword evidence="1" id="KW-0238">DNA-binding</keyword>
<name>A0A9W6MHE0_9ACTN</name>
<dbReference type="SUPFAM" id="SSF47823">
    <property type="entry name" value="lambda integrase-like, N-terminal domain"/>
    <property type="match status" value="1"/>
</dbReference>
<dbReference type="GO" id="GO:0003677">
    <property type="term" value="F:DNA binding"/>
    <property type="evidence" value="ECO:0007669"/>
    <property type="project" value="UniProtKB-KW"/>
</dbReference>
<gene>
    <name evidence="2" type="ORF">GCM10017600_73450</name>
</gene>
<keyword evidence="3" id="KW-1185">Reference proteome</keyword>
<dbReference type="EMBL" id="BSEV01000027">
    <property type="protein sequence ID" value="GLK13933.1"/>
    <property type="molecule type" value="Genomic_DNA"/>
</dbReference>
<sequence>MAFAAAQRARITMLIATRNHDHLRSAKDRCSSLHPRSGPRARAPGPALLAGTLLPAWPSGGYGAPFAVAVPADHPGAEADRALSPAARARVADGFVTTSRAYARDWTAFTTWCAMHGRTPLPTTAERLAE</sequence>
<reference evidence="2" key="2">
    <citation type="submission" date="2023-01" db="EMBL/GenBank/DDBJ databases">
        <authorList>
            <person name="Sun Q."/>
            <person name="Evtushenko L."/>
        </authorList>
    </citation>
    <scope>NUCLEOTIDE SEQUENCE</scope>
    <source>
        <strain evidence="2">VKM Ac-2007</strain>
    </source>
</reference>
<dbReference type="AlphaFoldDB" id="A0A9W6MHE0"/>
<proteinExistence type="predicted"/>
<protein>
    <submittedName>
        <fullName evidence="2">Uncharacterized protein</fullName>
    </submittedName>
</protein>
<accession>A0A9W6MHE0</accession>
<organism evidence="2 3">
    <name type="scientific">Streptosporangium carneum</name>
    <dbReference type="NCBI Taxonomy" id="47481"/>
    <lineage>
        <taxon>Bacteria</taxon>
        <taxon>Bacillati</taxon>
        <taxon>Actinomycetota</taxon>
        <taxon>Actinomycetes</taxon>
        <taxon>Streptosporangiales</taxon>
        <taxon>Streptosporangiaceae</taxon>
        <taxon>Streptosporangium</taxon>
    </lineage>
</organism>
<evidence type="ECO:0000256" key="1">
    <source>
        <dbReference type="ARBA" id="ARBA00023125"/>
    </source>
</evidence>
<dbReference type="Proteomes" id="UP001143474">
    <property type="component" value="Unassembled WGS sequence"/>
</dbReference>
<comment type="caution">
    <text evidence="2">The sequence shown here is derived from an EMBL/GenBank/DDBJ whole genome shotgun (WGS) entry which is preliminary data.</text>
</comment>
<evidence type="ECO:0000313" key="3">
    <source>
        <dbReference type="Proteomes" id="UP001143474"/>
    </source>
</evidence>
<evidence type="ECO:0000313" key="2">
    <source>
        <dbReference type="EMBL" id="GLK13933.1"/>
    </source>
</evidence>
<dbReference type="Gene3D" id="1.10.150.130">
    <property type="match status" value="1"/>
</dbReference>
<reference evidence="2" key="1">
    <citation type="journal article" date="2014" name="Int. J. Syst. Evol. Microbiol.">
        <title>Complete genome sequence of Corynebacterium casei LMG S-19264T (=DSM 44701T), isolated from a smear-ripened cheese.</title>
        <authorList>
            <consortium name="US DOE Joint Genome Institute (JGI-PGF)"/>
            <person name="Walter F."/>
            <person name="Albersmeier A."/>
            <person name="Kalinowski J."/>
            <person name="Ruckert C."/>
        </authorList>
    </citation>
    <scope>NUCLEOTIDE SEQUENCE</scope>
    <source>
        <strain evidence="2">VKM Ac-2007</strain>
    </source>
</reference>